<evidence type="ECO:0008006" key="3">
    <source>
        <dbReference type="Google" id="ProtNLM"/>
    </source>
</evidence>
<dbReference type="Proteomes" id="UP000070163">
    <property type="component" value="Unassembled WGS sequence"/>
</dbReference>
<reference evidence="1 2" key="1">
    <citation type="journal article" date="2016" name="Sci. Rep.">
        <title>Metabolic traits of an uncultured archaeal lineage -MSBL1- from brine pools of the Red Sea.</title>
        <authorList>
            <person name="Mwirichia R."/>
            <person name="Alam I."/>
            <person name="Rashid M."/>
            <person name="Vinu M."/>
            <person name="Ba-Alawi W."/>
            <person name="Anthony Kamau A."/>
            <person name="Kamanda Ngugi D."/>
            <person name="Goker M."/>
            <person name="Klenk H.P."/>
            <person name="Bajic V."/>
            <person name="Stingl U."/>
        </authorList>
    </citation>
    <scope>NUCLEOTIDE SEQUENCE [LARGE SCALE GENOMIC DNA]</scope>
    <source>
        <strain evidence="1">SCGC-AAA259A05</strain>
    </source>
</reference>
<proteinExistence type="predicted"/>
<dbReference type="AlphaFoldDB" id="A0A133U361"/>
<protein>
    <recommendedName>
        <fullName evidence="3">Transposase</fullName>
    </recommendedName>
</protein>
<gene>
    <name evidence="1" type="ORF">AKJ57_06575</name>
</gene>
<organism evidence="1 2">
    <name type="scientific">candidate division MSBL1 archaeon SCGC-AAA259A05</name>
    <dbReference type="NCBI Taxonomy" id="1698259"/>
    <lineage>
        <taxon>Archaea</taxon>
        <taxon>Methanobacteriati</taxon>
        <taxon>Methanobacteriota</taxon>
        <taxon>candidate division MSBL1</taxon>
    </lineage>
</organism>
<feature type="non-terminal residue" evidence="1">
    <location>
        <position position="79"/>
    </location>
</feature>
<accession>A0A133U361</accession>
<comment type="caution">
    <text evidence="1">The sequence shown here is derived from an EMBL/GenBank/DDBJ whole genome shotgun (WGS) entry which is preliminary data.</text>
</comment>
<name>A0A133U361_9EURY</name>
<keyword evidence="2" id="KW-1185">Reference proteome</keyword>
<dbReference type="EMBL" id="LHXJ01000139">
    <property type="protein sequence ID" value="KXA88628.1"/>
    <property type="molecule type" value="Genomic_DNA"/>
</dbReference>
<evidence type="ECO:0000313" key="2">
    <source>
        <dbReference type="Proteomes" id="UP000070163"/>
    </source>
</evidence>
<evidence type="ECO:0000313" key="1">
    <source>
        <dbReference type="EMBL" id="KXA88628.1"/>
    </source>
</evidence>
<sequence length="79" mass="9165">MDYAKYWDRGLNIGRLSDVARGKSNQHEFTHKKFLETVKRRAEKEGVKIREVNPAYTSVIGKWKYSSPHHITPHQASAL</sequence>